<name>A0A428ZN69_KIBAR</name>
<accession>A0A428ZN69</accession>
<comment type="caution">
    <text evidence="1">The sequence shown here is derived from an EMBL/GenBank/DDBJ whole genome shotgun (WGS) entry which is preliminary data.</text>
</comment>
<dbReference type="AlphaFoldDB" id="A0A428ZN69"/>
<evidence type="ECO:0000313" key="2">
    <source>
        <dbReference type="Proteomes" id="UP000287547"/>
    </source>
</evidence>
<proteinExistence type="predicted"/>
<evidence type="ECO:0000313" key="1">
    <source>
        <dbReference type="EMBL" id="RSM89487.1"/>
    </source>
</evidence>
<reference evidence="1 2" key="1">
    <citation type="submission" date="2018-05" db="EMBL/GenBank/DDBJ databases">
        <title>Evolution of GPA BGCs.</title>
        <authorList>
            <person name="Waglechner N."/>
            <person name="Wright G.D."/>
        </authorList>
    </citation>
    <scope>NUCLEOTIDE SEQUENCE [LARGE SCALE GENOMIC DNA]</scope>
    <source>
        <strain evidence="1 2">A82846</strain>
    </source>
</reference>
<organism evidence="1 2">
    <name type="scientific">Kibdelosporangium aridum</name>
    <dbReference type="NCBI Taxonomy" id="2030"/>
    <lineage>
        <taxon>Bacteria</taxon>
        <taxon>Bacillati</taxon>
        <taxon>Actinomycetota</taxon>
        <taxon>Actinomycetes</taxon>
        <taxon>Pseudonocardiales</taxon>
        <taxon>Pseudonocardiaceae</taxon>
        <taxon>Kibdelosporangium</taxon>
    </lineage>
</organism>
<sequence>MRRTVTTVVECLRFRGSRAKPGIDVADGRAAQPRRQRIVGARSMWPTGKAKGLLATAAGPAAVAPSIPA</sequence>
<protein>
    <submittedName>
        <fullName evidence="1">Uncharacterized protein</fullName>
    </submittedName>
</protein>
<gene>
    <name evidence="1" type="ORF">DMH04_05695</name>
</gene>
<dbReference type="Proteomes" id="UP000287547">
    <property type="component" value="Unassembled WGS sequence"/>
</dbReference>
<dbReference type="EMBL" id="QHKI01000003">
    <property type="protein sequence ID" value="RSM89487.1"/>
    <property type="molecule type" value="Genomic_DNA"/>
</dbReference>